<organism evidence="2 3">
    <name type="scientific">Knoellia subterranea KCTC 19937</name>
    <dbReference type="NCBI Taxonomy" id="1385521"/>
    <lineage>
        <taxon>Bacteria</taxon>
        <taxon>Bacillati</taxon>
        <taxon>Actinomycetota</taxon>
        <taxon>Actinomycetes</taxon>
        <taxon>Micrococcales</taxon>
        <taxon>Intrasporangiaceae</taxon>
        <taxon>Knoellia</taxon>
    </lineage>
</organism>
<dbReference type="EMBL" id="AVPK01000001">
    <property type="protein sequence ID" value="KGN39621.1"/>
    <property type="molecule type" value="Genomic_DNA"/>
</dbReference>
<evidence type="ECO:0000256" key="1">
    <source>
        <dbReference type="SAM" id="MobiDB-lite"/>
    </source>
</evidence>
<dbReference type="AlphaFoldDB" id="A0A0A0JVG1"/>
<dbReference type="eggNOG" id="COG1595">
    <property type="taxonomic scope" value="Bacteria"/>
</dbReference>
<dbReference type="STRING" id="1385521.N803_02790"/>
<feature type="compositionally biased region" description="Basic residues" evidence="1">
    <location>
        <begin position="63"/>
        <end position="84"/>
    </location>
</feature>
<sequence length="84" mass="9727">MGRESKDERDASFTAFMTDATPSLLRTAWLVTGSHDRAQELVQAAFVKTYAEWPSPMTALCRRSLHPRPQRQHRIRRRRSRAAC</sequence>
<evidence type="ECO:0000313" key="2">
    <source>
        <dbReference type="EMBL" id="KGN39621.1"/>
    </source>
</evidence>
<evidence type="ECO:0008006" key="4">
    <source>
        <dbReference type="Google" id="ProtNLM"/>
    </source>
</evidence>
<accession>A0A0A0JVG1</accession>
<dbReference type="GO" id="GO:0003700">
    <property type="term" value="F:DNA-binding transcription factor activity"/>
    <property type="evidence" value="ECO:0007669"/>
    <property type="project" value="InterPro"/>
</dbReference>
<feature type="region of interest" description="Disordered" evidence="1">
    <location>
        <begin position="62"/>
        <end position="84"/>
    </location>
</feature>
<protein>
    <recommendedName>
        <fullName evidence="4">RNA polymerase sigma-70 region 2 domain-containing protein</fullName>
    </recommendedName>
</protein>
<dbReference type="InterPro" id="IPR013325">
    <property type="entry name" value="RNA_pol_sigma_r2"/>
</dbReference>
<gene>
    <name evidence="2" type="ORF">N803_02790</name>
</gene>
<proteinExistence type="predicted"/>
<evidence type="ECO:0000313" key="3">
    <source>
        <dbReference type="Proteomes" id="UP000030011"/>
    </source>
</evidence>
<comment type="caution">
    <text evidence="2">The sequence shown here is derived from an EMBL/GenBank/DDBJ whole genome shotgun (WGS) entry which is preliminary data.</text>
</comment>
<dbReference type="Proteomes" id="UP000030011">
    <property type="component" value="Unassembled WGS sequence"/>
</dbReference>
<dbReference type="SUPFAM" id="SSF88946">
    <property type="entry name" value="Sigma2 domain of RNA polymerase sigma factors"/>
    <property type="match status" value="1"/>
</dbReference>
<dbReference type="Gene3D" id="1.10.1740.10">
    <property type="match status" value="1"/>
</dbReference>
<name>A0A0A0JVG1_9MICO</name>
<keyword evidence="3" id="KW-1185">Reference proteome</keyword>
<reference evidence="2 3" key="1">
    <citation type="submission" date="2013-08" db="EMBL/GenBank/DDBJ databases">
        <title>The genome sequence of Knoellia subterranea.</title>
        <authorList>
            <person name="Zhu W."/>
            <person name="Wang G."/>
        </authorList>
    </citation>
    <scope>NUCLEOTIDE SEQUENCE [LARGE SCALE GENOMIC DNA]</scope>
    <source>
        <strain evidence="2 3">KCTC 19937</strain>
    </source>
</reference>
<dbReference type="GO" id="GO:0006352">
    <property type="term" value="P:DNA-templated transcription initiation"/>
    <property type="evidence" value="ECO:0007669"/>
    <property type="project" value="InterPro"/>
</dbReference>
<dbReference type="RefSeq" id="WP_035902372.1">
    <property type="nucleotide sequence ID" value="NZ_AVPK01000001.1"/>
</dbReference>